<gene>
    <name evidence="6" type="ORF">EVI01_12920</name>
</gene>
<evidence type="ECO:0000256" key="4">
    <source>
        <dbReference type="ARBA" id="ARBA00023163"/>
    </source>
</evidence>
<evidence type="ECO:0000259" key="5">
    <source>
        <dbReference type="PROSITE" id="PS50937"/>
    </source>
</evidence>
<dbReference type="InterPro" id="IPR000551">
    <property type="entry name" value="MerR-type_HTH_dom"/>
</dbReference>
<evidence type="ECO:0000313" key="6">
    <source>
        <dbReference type="EMBL" id="GEL91955.1"/>
    </source>
</evidence>
<evidence type="ECO:0000256" key="3">
    <source>
        <dbReference type="ARBA" id="ARBA00023125"/>
    </source>
</evidence>
<keyword evidence="4" id="KW-0804">Transcription</keyword>
<dbReference type="CDD" id="cd01109">
    <property type="entry name" value="HTH_YyaN"/>
    <property type="match status" value="1"/>
</dbReference>
<dbReference type="GO" id="GO:0003677">
    <property type="term" value="F:DNA binding"/>
    <property type="evidence" value="ECO:0007669"/>
    <property type="project" value="UniProtKB-KW"/>
</dbReference>
<reference evidence="6 7" key="1">
    <citation type="submission" date="2019-07" db="EMBL/GenBank/DDBJ databases">
        <title>Whole genome shotgun sequence of Enterococcus villorum NBRC 100699.</title>
        <authorList>
            <person name="Hosoyama A."/>
            <person name="Uohara A."/>
            <person name="Ohji S."/>
            <person name="Ichikawa N."/>
        </authorList>
    </citation>
    <scope>NUCLEOTIDE SEQUENCE [LARGE SCALE GENOMIC DNA]</scope>
    <source>
        <strain evidence="6 7">NBRC 100699</strain>
    </source>
</reference>
<dbReference type="SUPFAM" id="SSF46955">
    <property type="entry name" value="Putative DNA-binding domain"/>
    <property type="match status" value="1"/>
</dbReference>
<dbReference type="PANTHER" id="PTHR30204">
    <property type="entry name" value="REDOX-CYCLING DRUG-SENSING TRANSCRIPTIONAL ACTIVATOR SOXR"/>
    <property type="match status" value="1"/>
</dbReference>
<dbReference type="Gene3D" id="1.10.1660.10">
    <property type="match status" value="1"/>
</dbReference>
<dbReference type="InterPro" id="IPR047057">
    <property type="entry name" value="MerR_fam"/>
</dbReference>
<keyword evidence="1" id="KW-0678">Repressor</keyword>
<proteinExistence type="predicted"/>
<feature type="domain" description="HTH merR-type" evidence="5">
    <location>
        <begin position="1"/>
        <end position="73"/>
    </location>
</feature>
<dbReference type="GO" id="GO:0003700">
    <property type="term" value="F:DNA-binding transcription factor activity"/>
    <property type="evidence" value="ECO:0007669"/>
    <property type="project" value="InterPro"/>
</dbReference>
<comment type="caution">
    <text evidence="6">The sequence shown here is derived from an EMBL/GenBank/DDBJ whole genome shotgun (WGS) entry which is preliminary data.</text>
</comment>
<dbReference type="Proteomes" id="UP000321830">
    <property type="component" value="Unassembled WGS sequence"/>
</dbReference>
<protein>
    <submittedName>
        <fullName evidence="6">MerR family transcriptional regulator</fullName>
    </submittedName>
</protein>
<evidence type="ECO:0000256" key="1">
    <source>
        <dbReference type="ARBA" id="ARBA00022491"/>
    </source>
</evidence>
<evidence type="ECO:0000256" key="2">
    <source>
        <dbReference type="ARBA" id="ARBA00023015"/>
    </source>
</evidence>
<organism evidence="6 7">
    <name type="scientific">Enterococcus villorum</name>
    <dbReference type="NCBI Taxonomy" id="112904"/>
    <lineage>
        <taxon>Bacteria</taxon>
        <taxon>Bacillati</taxon>
        <taxon>Bacillota</taxon>
        <taxon>Bacilli</taxon>
        <taxon>Lactobacillales</taxon>
        <taxon>Enterococcaceae</taxon>
        <taxon>Enterococcus</taxon>
    </lineage>
</organism>
<keyword evidence="2" id="KW-0805">Transcription regulation</keyword>
<dbReference type="AlphaFoldDB" id="A0A511J1R6"/>
<dbReference type="PROSITE" id="PS50937">
    <property type="entry name" value="HTH_MERR_2"/>
    <property type="match status" value="1"/>
</dbReference>
<keyword evidence="3" id="KW-0238">DNA-binding</keyword>
<name>A0A511J1R6_9ENTE</name>
<sequence length="153" mass="17994">MYLTIHEVAKKTGLTPYTLRYYAREGLFDFVERSSNSIGTRLFKESDLEFIYIIKCLKHAGLSIKDIKSFVEWTMQGDATIEDRLHMFKERQIELEKQLSELQEVLDVVKYKTWYYETAKDAGTCAIHDTLAEDEVPKQMLKTKKKLIEFHNS</sequence>
<accession>A0A511J1R6</accession>
<dbReference type="PANTHER" id="PTHR30204:SF69">
    <property type="entry name" value="MERR-FAMILY TRANSCRIPTIONAL REGULATOR"/>
    <property type="match status" value="1"/>
</dbReference>
<dbReference type="EMBL" id="BJWF01000012">
    <property type="protein sequence ID" value="GEL91955.1"/>
    <property type="molecule type" value="Genomic_DNA"/>
</dbReference>
<dbReference type="SMART" id="SM00422">
    <property type="entry name" value="HTH_MERR"/>
    <property type="match status" value="1"/>
</dbReference>
<evidence type="ECO:0000313" key="7">
    <source>
        <dbReference type="Proteomes" id="UP000321830"/>
    </source>
</evidence>
<dbReference type="RefSeq" id="WP_010750062.1">
    <property type="nucleotide sequence ID" value="NZ_BJWF01000012.1"/>
</dbReference>
<dbReference type="InterPro" id="IPR009061">
    <property type="entry name" value="DNA-bd_dom_put_sf"/>
</dbReference>
<dbReference type="Pfam" id="PF13411">
    <property type="entry name" value="MerR_1"/>
    <property type="match status" value="1"/>
</dbReference>